<feature type="region of interest" description="Disordered" evidence="1">
    <location>
        <begin position="302"/>
        <end position="445"/>
    </location>
</feature>
<feature type="compositionally biased region" description="Low complexity" evidence="1">
    <location>
        <begin position="742"/>
        <end position="752"/>
    </location>
</feature>
<dbReference type="AlphaFoldDB" id="D7FH23"/>
<feature type="region of interest" description="Disordered" evidence="1">
    <location>
        <begin position="75"/>
        <end position="135"/>
    </location>
</feature>
<evidence type="ECO:0000313" key="4">
    <source>
        <dbReference type="Proteomes" id="UP000002630"/>
    </source>
</evidence>
<evidence type="ECO:0000313" key="3">
    <source>
        <dbReference type="EMBL" id="CBJ28401.1"/>
    </source>
</evidence>
<feature type="compositionally biased region" description="Gly residues" evidence="1">
    <location>
        <begin position="667"/>
        <end position="677"/>
    </location>
</feature>
<dbReference type="OrthoDB" id="10515789at2759"/>
<feature type="region of interest" description="Disordered" evidence="1">
    <location>
        <begin position="851"/>
        <end position="948"/>
    </location>
</feature>
<protein>
    <submittedName>
        <fullName evidence="3">Uncharacterized protein</fullName>
    </submittedName>
</protein>
<feature type="compositionally biased region" description="Basic and acidic residues" evidence="1">
    <location>
        <begin position="399"/>
        <end position="409"/>
    </location>
</feature>
<feature type="compositionally biased region" description="Gly residues" evidence="1">
    <location>
        <begin position="753"/>
        <end position="765"/>
    </location>
</feature>
<evidence type="ECO:0000256" key="2">
    <source>
        <dbReference type="SAM" id="SignalP"/>
    </source>
</evidence>
<dbReference type="InParanoid" id="D7FH23"/>
<proteinExistence type="predicted"/>
<feature type="compositionally biased region" description="Low complexity" evidence="1">
    <location>
        <begin position="864"/>
        <end position="876"/>
    </location>
</feature>
<feature type="region of interest" description="Disordered" evidence="1">
    <location>
        <begin position="643"/>
        <end position="691"/>
    </location>
</feature>
<keyword evidence="2" id="KW-0732">Signal</keyword>
<dbReference type="EMBL" id="FN649752">
    <property type="protein sequence ID" value="CBJ28401.1"/>
    <property type="molecule type" value="Genomic_DNA"/>
</dbReference>
<reference evidence="3 4" key="1">
    <citation type="journal article" date="2010" name="Nature">
        <title>The Ectocarpus genome and the independent evolution of multicellularity in brown algae.</title>
        <authorList>
            <person name="Cock J.M."/>
            <person name="Sterck L."/>
            <person name="Rouze P."/>
            <person name="Scornet D."/>
            <person name="Allen A.E."/>
            <person name="Amoutzias G."/>
            <person name="Anthouard V."/>
            <person name="Artiguenave F."/>
            <person name="Aury J.M."/>
            <person name="Badger J.H."/>
            <person name="Beszteri B."/>
            <person name="Billiau K."/>
            <person name="Bonnet E."/>
            <person name="Bothwell J.H."/>
            <person name="Bowler C."/>
            <person name="Boyen C."/>
            <person name="Brownlee C."/>
            <person name="Carrano C.J."/>
            <person name="Charrier B."/>
            <person name="Cho G.Y."/>
            <person name="Coelho S.M."/>
            <person name="Collen J."/>
            <person name="Corre E."/>
            <person name="Da Silva C."/>
            <person name="Delage L."/>
            <person name="Delaroque N."/>
            <person name="Dittami S.M."/>
            <person name="Doulbeau S."/>
            <person name="Elias M."/>
            <person name="Farnham G."/>
            <person name="Gachon C.M."/>
            <person name="Gschloessl B."/>
            <person name="Heesch S."/>
            <person name="Jabbari K."/>
            <person name="Jubin C."/>
            <person name="Kawai H."/>
            <person name="Kimura K."/>
            <person name="Kloareg B."/>
            <person name="Kupper F.C."/>
            <person name="Lang D."/>
            <person name="Le Bail A."/>
            <person name="Leblanc C."/>
            <person name="Lerouge P."/>
            <person name="Lohr M."/>
            <person name="Lopez P.J."/>
            <person name="Martens C."/>
            <person name="Maumus F."/>
            <person name="Michel G."/>
            <person name="Miranda-Saavedra D."/>
            <person name="Morales J."/>
            <person name="Moreau H."/>
            <person name="Motomura T."/>
            <person name="Nagasato C."/>
            <person name="Napoli C.A."/>
            <person name="Nelson D.R."/>
            <person name="Nyvall-Collen P."/>
            <person name="Peters A.F."/>
            <person name="Pommier C."/>
            <person name="Potin P."/>
            <person name="Poulain J."/>
            <person name="Quesneville H."/>
            <person name="Read B."/>
            <person name="Rensing S.A."/>
            <person name="Ritter A."/>
            <person name="Rousvoal S."/>
            <person name="Samanta M."/>
            <person name="Samson G."/>
            <person name="Schroeder D.C."/>
            <person name="Segurens B."/>
            <person name="Strittmatter M."/>
            <person name="Tonon T."/>
            <person name="Tregear J.W."/>
            <person name="Valentin K."/>
            <person name="von Dassow P."/>
            <person name="Yamagishi T."/>
            <person name="Van de Peer Y."/>
            <person name="Wincker P."/>
        </authorList>
    </citation>
    <scope>NUCLEOTIDE SEQUENCE [LARGE SCALE GENOMIC DNA]</scope>
    <source>
        <strain evidence="4">Ec32 / CCAP1310/4</strain>
    </source>
</reference>
<keyword evidence="4" id="KW-1185">Reference proteome</keyword>
<feature type="compositionally biased region" description="Low complexity" evidence="1">
    <location>
        <begin position="313"/>
        <end position="322"/>
    </location>
</feature>
<feature type="compositionally biased region" description="Basic and acidic residues" evidence="1">
    <location>
        <begin position="431"/>
        <end position="445"/>
    </location>
</feature>
<feature type="compositionally biased region" description="Basic and acidic residues" evidence="1">
    <location>
        <begin position="90"/>
        <end position="101"/>
    </location>
</feature>
<name>D7FH23_ECTSI</name>
<gene>
    <name evidence="3" type="ORF">Esi_0104_0072</name>
</gene>
<feature type="compositionally biased region" description="Low complexity" evidence="1">
    <location>
        <begin position="779"/>
        <end position="788"/>
    </location>
</feature>
<dbReference type="Proteomes" id="UP000002630">
    <property type="component" value="Linkage Group LG27"/>
</dbReference>
<organism evidence="3 4">
    <name type="scientific">Ectocarpus siliculosus</name>
    <name type="common">Brown alga</name>
    <name type="synonym">Conferva siliculosa</name>
    <dbReference type="NCBI Taxonomy" id="2880"/>
    <lineage>
        <taxon>Eukaryota</taxon>
        <taxon>Sar</taxon>
        <taxon>Stramenopiles</taxon>
        <taxon>Ochrophyta</taxon>
        <taxon>PX clade</taxon>
        <taxon>Phaeophyceae</taxon>
        <taxon>Ectocarpales</taxon>
        <taxon>Ectocarpaceae</taxon>
        <taxon>Ectocarpus</taxon>
    </lineage>
</organism>
<sequence length="948" mass="98777">MEARNVWVAWLALETLKAPLCGSFVLQQAPPPGRTKYEPAAGSRCSAATPRARCSCSRGLHDPLLRPLLRSPRASSSAIAPLSGTADDDTLGRDGVGKAGDKPPAASSGSSHETGGVGTATGEAAVGTDVATETRRLMSEPTIDIKLELQMRGVEHRDAFEKADLARRLAEARVSSCGNNPSPSPDDDDATTTATTTTTTAAGRDFGGAAADGPRENAHRSNKASTMMGNEPQAAAATAVATEGRGAAPDGGSNRAYARDVARGTRMGKAALARELNGMGIAHSRLSDLSVLARQYAARRQEAREDARRFPPSSARAGSSSSAEEDGEGGGEGRREGKKGSGWRRGGGEEEEEEGWGDARGQRAASGLPWRFGKEEEDEDEEDEAAGVGDADFPLGGGGRDDVGEDGRSETGWSTRANAGSAATADGGGGGDKERSRKAVLHARADRMSSRELMKALDGLGARYRIPAPRAELQQAFVSAVLAAEEDERSQADATAAAAGTRGKNIVAVSPYDTPIEEGDGGLRGTQGFGTYHSALRWARQLNFDDVLDELRYRGVEQSPRADYSYLTRLLADEVLADEELMGGEGGPEGADAYTAELEAAMSMSAQEMIRDLRAGGEIADVTLSKEALAERLAEMKLRLRGEPLPHSGSSASYYYRESPPPSQGRARGGGGGGGGSAEARGPADPLGRRDDDEDVLLELEEAAKSVGGAALLVAREAAAFVSETAAGFFPPPAADNDNDGGRSASPSAAGRAGRGAGGGGGGGAQETERSRQVRAARQRAGGVRRAATGYAQSSVNRAGFAVLQSLANGLLRGAEAAADWAGDGALAREFGRIAAQKLVLEGWKMERAKRRRATEGGGGGGSSTAAAVDGDGATGSRRDTSGYAAAPAGRRRRRPRPERETETRRPRPKGASKKKGKERGSARRTKKPARKPLWEESDDDDRGCVVM</sequence>
<feature type="compositionally biased region" description="Low complexity" evidence="1">
    <location>
        <begin position="234"/>
        <end position="248"/>
    </location>
</feature>
<feature type="region of interest" description="Disordered" evidence="1">
    <location>
        <begin position="173"/>
        <end position="260"/>
    </location>
</feature>
<feature type="compositionally biased region" description="Low complexity" evidence="1">
    <location>
        <begin position="120"/>
        <end position="131"/>
    </location>
</feature>
<feature type="chain" id="PRO_5003095412" evidence="2">
    <location>
        <begin position="24"/>
        <end position="948"/>
    </location>
</feature>
<feature type="region of interest" description="Disordered" evidence="1">
    <location>
        <begin position="728"/>
        <end position="788"/>
    </location>
</feature>
<feature type="signal peptide" evidence="2">
    <location>
        <begin position="1"/>
        <end position="23"/>
    </location>
</feature>
<evidence type="ECO:0000256" key="1">
    <source>
        <dbReference type="SAM" id="MobiDB-lite"/>
    </source>
</evidence>
<feature type="compositionally biased region" description="Basic residues" evidence="1">
    <location>
        <begin position="907"/>
        <end position="931"/>
    </location>
</feature>
<accession>D7FH23</accession>
<feature type="compositionally biased region" description="Acidic residues" evidence="1">
    <location>
        <begin position="375"/>
        <end position="385"/>
    </location>
</feature>
<feature type="compositionally biased region" description="Low complexity" evidence="1">
    <location>
        <begin position="191"/>
        <end position="212"/>
    </location>
</feature>
<dbReference type="EMBL" id="FN647726">
    <property type="protein sequence ID" value="CBJ28401.1"/>
    <property type="molecule type" value="Genomic_DNA"/>
</dbReference>